<dbReference type="PANTHER" id="PTHR45663">
    <property type="entry name" value="GEO12009P1"/>
    <property type="match status" value="1"/>
</dbReference>
<dbReference type="InterPro" id="IPR036249">
    <property type="entry name" value="Thioredoxin-like_sf"/>
</dbReference>
<dbReference type="EMBL" id="LAZR01000675">
    <property type="protein sequence ID" value="KKN60994.1"/>
    <property type="molecule type" value="Genomic_DNA"/>
</dbReference>
<evidence type="ECO:0000313" key="2">
    <source>
        <dbReference type="EMBL" id="KKN60994.1"/>
    </source>
</evidence>
<organism evidence="2">
    <name type="scientific">marine sediment metagenome</name>
    <dbReference type="NCBI Taxonomy" id="412755"/>
    <lineage>
        <taxon>unclassified sequences</taxon>
        <taxon>metagenomes</taxon>
        <taxon>ecological metagenomes</taxon>
    </lineage>
</organism>
<dbReference type="GO" id="GO:0005737">
    <property type="term" value="C:cytoplasm"/>
    <property type="evidence" value="ECO:0007669"/>
    <property type="project" value="TreeGrafter"/>
</dbReference>
<dbReference type="GO" id="GO:0015035">
    <property type="term" value="F:protein-disulfide reductase activity"/>
    <property type="evidence" value="ECO:0007669"/>
    <property type="project" value="TreeGrafter"/>
</dbReference>
<dbReference type="AlphaFoldDB" id="A0A0F9S1M3"/>
<dbReference type="Pfam" id="PF00085">
    <property type="entry name" value="Thioredoxin"/>
    <property type="match status" value="1"/>
</dbReference>
<dbReference type="PANTHER" id="PTHR45663:SF11">
    <property type="entry name" value="GEO12009P1"/>
    <property type="match status" value="1"/>
</dbReference>
<dbReference type="PRINTS" id="PR00421">
    <property type="entry name" value="THIOREDOXIN"/>
</dbReference>
<proteinExistence type="predicted"/>
<name>A0A0F9S1M3_9ZZZZ</name>
<dbReference type="InterPro" id="IPR013766">
    <property type="entry name" value="Thioredoxin_domain"/>
</dbReference>
<accession>A0A0F9S1M3</accession>
<protein>
    <recommendedName>
        <fullName evidence="1">Thioredoxin domain-containing protein</fullName>
    </recommendedName>
</protein>
<dbReference type="Gene3D" id="3.40.30.10">
    <property type="entry name" value="Glutaredoxin"/>
    <property type="match status" value="1"/>
</dbReference>
<gene>
    <name evidence="2" type="ORF">LCGC14_0526190</name>
</gene>
<sequence>MGMKSVTSESDFNVDNGLYAIKFWSTWCQPCKAFAPKVDSLDEEFEDIDFISIDTDQVPTLAQKYKVRSLPTLLIIENGNEYQRIEGVQLIGPMRKLLRDLSQSQLDENIEKVQLKSS</sequence>
<dbReference type="SUPFAM" id="SSF52833">
    <property type="entry name" value="Thioredoxin-like"/>
    <property type="match status" value="1"/>
</dbReference>
<comment type="caution">
    <text evidence="2">The sequence shown here is derived from an EMBL/GenBank/DDBJ whole genome shotgun (WGS) entry which is preliminary data.</text>
</comment>
<dbReference type="PROSITE" id="PS51352">
    <property type="entry name" value="THIOREDOXIN_2"/>
    <property type="match status" value="1"/>
</dbReference>
<feature type="domain" description="Thioredoxin" evidence="1">
    <location>
        <begin position="1"/>
        <end position="111"/>
    </location>
</feature>
<reference evidence="2" key="1">
    <citation type="journal article" date="2015" name="Nature">
        <title>Complex archaea that bridge the gap between prokaryotes and eukaryotes.</title>
        <authorList>
            <person name="Spang A."/>
            <person name="Saw J.H."/>
            <person name="Jorgensen S.L."/>
            <person name="Zaremba-Niedzwiedzka K."/>
            <person name="Martijn J."/>
            <person name="Lind A.E."/>
            <person name="van Eijk R."/>
            <person name="Schleper C."/>
            <person name="Guy L."/>
            <person name="Ettema T.J."/>
        </authorList>
    </citation>
    <scope>NUCLEOTIDE SEQUENCE</scope>
</reference>
<dbReference type="CDD" id="cd02947">
    <property type="entry name" value="TRX_family"/>
    <property type="match status" value="1"/>
</dbReference>
<evidence type="ECO:0000259" key="1">
    <source>
        <dbReference type="PROSITE" id="PS51352"/>
    </source>
</evidence>